<feature type="transmembrane region" description="Helical" evidence="6">
    <location>
        <begin position="847"/>
        <end position="878"/>
    </location>
</feature>
<dbReference type="RefSeq" id="WP_203875565.1">
    <property type="nucleotide sequence ID" value="NZ_BOOK01000021.1"/>
</dbReference>
<keyword evidence="5 6" id="KW-0472">Membrane</keyword>
<dbReference type="EMBL" id="BOOK01000021">
    <property type="protein sequence ID" value="GII01189.1"/>
    <property type="molecule type" value="Genomic_DNA"/>
</dbReference>
<protein>
    <recommendedName>
        <fullName evidence="7">ABC3 transporter permease C-terminal domain-containing protein</fullName>
    </recommendedName>
</protein>
<proteinExistence type="predicted"/>
<comment type="caution">
    <text evidence="8">The sequence shown here is derived from an EMBL/GenBank/DDBJ whole genome shotgun (WGS) entry which is preliminary data.</text>
</comment>
<feature type="transmembrane region" description="Helical" evidence="6">
    <location>
        <begin position="659"/>
        <end position="686"/>
    </location>
</feature>
<keyword evidence="2" id="KW-1003">Cell membrane</keyword>
<evidence type="ECO:0000313" key="9">
    <source>
        <dbReference type="Proteomes" id="UP000634476"/>
    </source>
</evidence>
<dbReference type="PANTHER" id="PTHR43738:SF2">
    <property type="entry name" value="ABC TRANSPORTER PERMEASE"/>
    <property type="match status" value="1"/>
</dbReference>
<keyword evidence="3 6" id="KW-0812">Transmembrane</keyword>
<dbReference type="InterPro" id="IPR051125">
    <property type="entry name" value="ABC-4/HrtB_transporter"/>
</dbReference>
<evidence type="ECO:0000256" key="4">
    <source>
        <dbReference type="ARBA" id="ARBA00022989"/>
    </source>
</evidence>
<feature type="transmembrane region" description="Helical" evidence="6">
    <location>
        <begin position="698"/>
        <end position="718"/>
    </location>
</feature>
<dbReference type="PANTHER" id="PTHR43738">
    <property type="entry name" value="ABC TRANSPORTER, MEMBRANE PROTEIN"/>
    <property type="match status" value="1"/>
</dbReference>
<evidence type="ECO:0000313" key="8">
    <source>
        <dbReference type="EMBL" id="GII01189.1"/>
    </source>
</evidence>
<evidence type="ECO:0000256" key="6">
    <source>
        <dbReference type="SAM" id="Phobius"/>
    </source>
</evidence>
<evidence type="ECO:0000256" key="1">
    <source>
        <dbReference type="ARBA" id="ARBA00004651"/>
    </source>
</evidence>
<evidence type="ECO:0000256" key="5">
    <source>
        <dbReference type="ARBA" id="ARBA00023136"/>
    </source>
</evidence>
<feature type="transmembrane region" description="Helical" evidence="6">
    <location>
        <begin position="617"/>
        <end position="639"/>
    </location>
</feature>
<name>A0A8J3T555_9ACTN</name>
<feature type="transmembrane region" description="Helical" evidence="6">
    <location>
        <begin position="804"/>
        <end position="826"/>
    </location>
</feature>
<dbReference type="InterPro" id="IPR003838">
    <property type="entry name" value="ABC3_permease_C"/>
</dbReference>
<organism evidence="8 9">
    <name type="scientific">Planobispora takensis</name>
    <dbReference type="NCBI Taxonomy" id="1367882"/>
    <lineage>
        <taxon>Bacteria</taxon>
        <taxon>Bacillati</taxon>
        <taxon>Actinomycetota</taxon>
        <taxon>Actinomycetes</taxon>
        <taxon>Streptosporangiales</taxon>
        <taxon>Streptosporangiaceae</taxon>
        <taxon>Planobispora</taxon>
    </lineage>
</organism>
<dbReference type="AlphaFoldDB" id="A0A8J3T555"/>
<evidence type="ECO:0000259" key="7">
    <source>
        <dbReference type="Pfam" id="PF02687"/>
    </source>
</evidence>
<feature type="transmembrane region" description="Helical" evidence="6">
    <location>
        <begin position="761"/>
        <end position="784"/>
    </location>
</feature>
<dbReference type="Pfam" id="PF02687">
    <property type="entry name" value="FtsX"/>
    <property type="match status" value="1"/>
</dbReference>
<reference evidence="8" key="1">
    <citation type="submission" date="2021-01" db="EMBL/GenBank/DDBJ databases">
        <title>Whole genome shotgun sequence of Planobispora takensis NBRC 109077.</title>
        <authorList>
            <person name="Komaki H."/>
            <person name="Tamura T."/>
        </authorList>
    </citation>
    <scope>NUCLEOTIDE SEQUENCE</scope>
    <source>
        <strain evidence="8">NBRC 109077</strain>
    </source>
</reference>
<dbReference type="GO" id="GO:0005886">
    <property type="term" value="C:plasma membrane"/>
    <property type="evidence" value="ECO:0007669"/>
    <property type="project" value="UniProtKB-SubCell"/>
</dbReference>
<evidence type="ECO:0000256" key="3">
    <source>
        <dbReference type="ARBA" id="ARBA00022692"/>
    </source>
</evidence>
<feature type="domain" description="ABC3 transporter permease C-terminal" evidence="7">
    <location>
        <begin position="618"/>
        <end position="725"/>
    </location>
</feature>
<sequence>MTRLVRAQLRHRIGRALVLLLGVVVAATAFTVLTGTAETQRLEIVGAVGKNFRSQYDILVRPKGSATALERSQGLVRANYLSGIFGGIGMEQYEKVRRIDGVEVAAPIAMIGYVTQGGTEAIDVTDLLHEGDRTMFRVERTRVTDRGLTRIPFRQPQYEYMTRRPVALGFDELKRKNATLVMGAQEVLPGDRRAPLKTSLGWPENSARASSYPSEGRLPVAHYWSLKTGWGEFDPSNIGLRTGRATVVISQSFPFVLAAVDPDAEARLTGLDRAMVGGRYLKDDTPAETSGEIKLLASSVPYADQQDEIVIRRLPREAAERVVQGVPAGKFLPYLDTHRGEVIRRVTIGAEQVYERMLTQWSDIPAGHYLPLKRYWTSGPTSYRERGGRRLAALPVRNETEVWKNPHAGDEWGSDLSIAPVGAADTQFRQLTPRTVEGTVADGLTSRVVGRFDPAKLPGFSELTRLPMETYNPPVAAPGDGRTAGLLGNRSLLPNDNVAGYLQSPPLLLANLQDMRKIAEKTEGRPAAKAPLSVIRVRVSGVVGTDPVSRERISQVARDIVAATGLEVDITLGSSPSPVTVELPAGSYGRPALTLEEDWVDKGVAYRILNAADRKSLVLFVLVLAVCALFVLNGAAAAVRARRAELGVLACLGWSRPKLFGTVLSEVGVIGLLAGTASAGLAGPVAAWSGVAPPGQRIWLAVPAAVLLALLAGLVPAWRASRVPPAEAVRPAVRLPRRARSPRGVAGLALAGLSRVPGRTLLGAATLAVAVFGLTVLLGVTHGFRGRVVGSLLGDAIVVQARPADYAAVAVMFALAALAVADVLYLGMRERDTELAALRGSGWPGGALARLIVLEGTGIGLLGALAGAAGGAAAAFALTGGLPVAVITGALAAAGVAVALAALASAAPALLVQRLPLARILAQE</sequence>
<comment type="subcellular location">
    <subcellularLocation>
        <location evidence="1">Cell membrane</location>
        <topology evidence="1">Multi-pass membrane protein</topology>
    </subcellularLocation>
</comment>
<feature type="transmembrane region" description="Helical" evidence="6">
    <location>
        <begin position="884"/>
        <end position="911"/>
    </location>
</feature>
<keyword evidence="9" id="KW-1185">Reference proteome</keyword>
<dbReference type="Proteomes" id="UP000634476">
    <property type="component" value="Unassembled WGS sequence"/>
</dbReference>
<evidence type="ECO:0000256" key="2">
    <source>
        <dbReference type="ARBA" id="ARBA00022475"/>
    </source>
</evidence>
<keyword evidence="4 6" id="KW-1133">Transmembrane helix</keyword>
<gene>
    <name evidence="8" type="ORF">Pta02_31970</name>
</gene>
<accession>A0A8J3T555</accession>